<evidence type="ECO:0000256" key="3">
    <source>
        <dbReference type="SAM" id="SignalP"/>
    </source>
</evidence>
<dbReference type="PANTHER" id="PTHR19964:SF94">
    <property type="entry name" value="SYNTAXIN-BINDING PROTEIN 4-LIKE"/>
    <property type="match status" value="1"/>
</dbReference>
<evidence type="ECO:0000256" key="1">
    <source>
        <dbReference type="SAM" id="Coils"/>
    </source>
</evidence>
<organism evidence="6 7">
    <name type="scientific">Batillaria attramentaria</name>
    <dbReference type="NCBI Taxonomy" id="370345"/>
    <lineage>
        <taxon>Eukaryota</taxon>
        <taxon>Metazoa</taxon>
        <taxon>Spiralia</taxon>
        <taxon>Lophotrochozoa</taxon>
        <taxon>Mollusca</taxon>
        <taxon>Gastropoda</taxon>
        <taxon>Caenogastropoda</taxon>
        <taxon>Sorbeoconcha</taxon>
        <taxon>Cerithioidea</taxon>
        <taxon>Batillariidae</taxon>
        <taxon>Batillaria</taxon>
    </lineage>
</organism>
<dbReference type="Proteomes" id="UP001519460">
    <property type="component" value="Unassembled WGS sequence"/>
</dbReference>
<feature type="region of interest" description="Disordered" evidence="2">
    <location>
        <begin position="344"/>
        <end position="363"/>
    </location>
</feature>
<keyword evidence="7" id="KW-1185">Reference proteome</keyword>
<dbReference type="InterPro" id="IPR011992">
    <property type="entry name" value="EF-hand-dom_pair"/>
</dbReference>
<keyword evidence="3" id="KW-0732">Signal</keyword>
<dbReference type="SUPFAM" id="SSF47473">
    <property type="entry name" value="EF-hand"/>
    <property type="match status" value="1"/>
</dbReference>
<reference evidence="6 7" key="1">
    <citation type="journal article" date="2023" name="Sci. Data">
        <title>Genome assembly of the Korean intertidal mud-creeper Batillaria attramentaria.</title>
        <authorList>
            <person name="Patra A.K."/>
            <person name="Ho P.T."/>
            <person name="Jun S."/>
            <person name="Lee S.J."/>
            <person name="Kim Y."/>
            <person name="Won Y.J."/>
        </authorList>
    </citation>
    <scope>NUCLEOTIDE SEQUENCE [LARGE SCALE GENOMIC DNA]</scope>
    <source>
        <strain evidence="6">Wonlab-2016</strain>
    </source>
</reference>
<dbReference type="AlphaFoldDB" id="A0ABD0JF08"/>
<dbReference type="PROSITE" id="PS50020">
    <property type="entry name" value="WW_DOMAIN_2"/>
    <property type="match status" value="1"/>
</dbReference>
<dbReference type="PROSITE" id="PS50106">
    <property type="entry name" value="PDZ"/>
    <property type="match status" value="1"/>
</dbReference>
<dbReference type="CDD" id="cd00201">
    <property type="entry name" value="WW"/>
    <property type="match status" value="1"/>
</dbReference>
<feature type="region of interest" description="Disordered" evidence="2">
    <location>
        <begin position="212"/>
        <end position="264"/>
    </location>
</feature>
<dbReference type="InterPro" id="IPR001478">
    <property type="entry name" value="PDZ"/>
</dbReference>
<feature type="coiled-coil region" evidence="1">
    <location>
        <begin position="374"/>
        <end position="464"/>
    </location>
</feature>
<dbReference type="PANTHER" id="PTHR19964">
    <property type="entry name" value="MULTIPLE PDZ DOMAIN PROTEIN"/>
    <property type="match status" value="1"/>
</dbReference>
<protein>
    <recommendedName>
        <fullName evidence="8">Syntaxin-binding protein 4</fullName>
    </recommendedName>
</protein>
<feature type="compositionally biased region" description="Polar residues" evidence="2">
    <location>
        <begin position="228"/>
        <end position="241"/>
    </location>
</feature>
<feature type="domain" description="PDZ" evidence="5">
    <location>
        <begin position="47"/>
        <end position="133"/>
    </location>
</feature>
<evidence type="ECO:0000256" key="2">
    <source>
        <dbReference type="SAM" id="MobiDB-lite"/>
    </source>
</evidence>
<sequence length="629" mass="69983">MFTLQIMSVILTLTETQTDAVGENGAAQIERNEEVDDEDDDAREAELVVFDDTSQGLGLKICGGCSVDAQHEDGIFIKRILPGGLADRQAGLEEGDLILEVNGQGMEGITYDRALSILRQASASDHVELVVTRDEEAREAFMELMSHYGSSQSPRDKNGSVHEQPFLNGETAVCTNGLEEFQSHMEDFHKEPADFKLDLQHNENDLHRETVNSHGMNGGHMHNDSGDSNRYQLSPTSSCTSELMGHMPSASVEPATQPTDPSTGQAINYRSIRSVLADRFAVNPSARFPFQKLESALQNLGFVISPQQDAELRRHIPVDSQGLISFEDFVEAVKVVFQADLQTKSNSSRSTPQLRTDSPAYPVNGQVNGYVDEHDAMYRENEILRKQMEALKAELKEKDRLCQQAEEQVLSLRKESQAAMEESRSLRTKLRLAEQSKEVARKMEQDYEEVVALLENEISQLRLQMSKNDSVNMQKRLAVLVCQLKKSESGKKTYEVATDKLLKHLQHVQDALTSEINSSRTEESDKGGHKKKRHKGLQTLASEGQEVIRTVRSLLEQSPLPFGWEESYTADGVRYYINHLNQTTSWTHPMSNVEHQSAATALANSGGDGGTRPALTADSGQITEIVESH</sequence>
<dbReference type="Pfam" id="PF00595">
    <property type="entry name" value="PDZ"/>
    <property type="match status" value="1"/>
</dbReference>
<evidence type="ECO:0008006" key="8">
    <source>
        <dbReference type="Google" id="ProtNLM"/>
    </source>
</evidence>
<proteinExistence type="predicted"/>
<dbReference type="Gene3D" id="2.30.42.10">
    <property type="match status" value="1"/>
</dbReference>
<dbReference type="EMBL" id="JACVVK020000472">
    <property type="protein sequence ID" value="KAK7473388.1"/>
    <property type="molecule type" value="Genomic_DNA"/>
</dbReference>
<dbReference type="Gene3D" id="2.20.70.10">
    <property type="match status" value="1"/>
</dbReference>
<dbReference type="SUPFAM" id="SSF50156">
    <property type="entry name" value="PDZ domain-like"/>
    <property type="match status" value="1"/>
</dbReference>
<name>A0ABD0JF08_9CAEN</name>
<dbReference type="Pfam" id="PF00397">
    <property type="entry name" value="WW"/>
    <property type="match status" value="1"/>
</dbReference>
<feature type="domain" description="WW" evidence="4">
    <location>
        <begin position="558"/>
        <end position="591"/>
    </location>
</feature>
<dbReference type="InterPro" id="IPR051342">
    <property type="entry name" value="PDZ_scaffold"/>
</dbReference>
<evidence type="ECO:0000313" key="6">
    <source>
        <dbReference type="EMBL" id="KAK7473388.1"/>
    </source>
</evidence>
<evidence type="ECO:0000259" key="4">
    <source>
        <dbReference type="PROSITE" id="PS50020"/>
    </source>
</evidence>
<dbReference type="SMART" id="SM00456">
    <property type="entry name" value="WW"/>
    <property type="match status" value="1"/>
</dbReference>
<evidence type="ECO:0000313" key="7">
    <source>
        <dbReference type="Proteomes" id="UP001519460"/>
    </source>
</evidence>
<dbReference type="InterPro" id="IPR036020">
    <property type="entry name" value="WW_dom_sf"/>
</dbReference>
<feature type="chain" id="PRO_5044875928" description="Syntaxin-binding protein 4" evidence="3">
    <location>
        <begin position="17"/>
        <end position="629"/>
    </location>
</feature>
<feature type="compositionally biased region" description="Polar residues" evidence="2">
    <location>
        <begin position="254"/>
        <end position="264"/>
    </location>
</feature>
<dbReference type="SUPFAM" id="SSF51045">
    <property type="entry name" value="WW domain"/>
    <property type="match status" value="1"/>
</dbReference>
<dbReference type="SMART" id="SM00228">
    <property type="entry name" value="PDZ"/>
    <property type="match status" value="1"/>
</dbReference>
<comment type="caution">
    <text evidence="6">The sequence shown here is derived from an EMBL/GenBank/DDBJ whole genome shotgun (WGS) entry which is preliminary data.</text>
</comment>
<evidence type="ECO:0000259" key="5">
    <source>
        <dbReference type="PROSITE" id="PS50106"/>
    </source>
</evidence>
<dbReference type="InterPro" id="IPR001202">
    <property type="entry name" value="WW_dom"/>
</dbReference>
<accession>A0ABD0JF08</accession>
<dbReference type="PROSITE" id="PS01159">
    <property type="entry name" value="WW_DOMAIN_1"/>
    <property type="match status" value="1"/>
</dbReference>
<feature type="signal peptide" evidence="3">
    <location>
        <begin position="1"/>
        <end position="16"/>
    </location>
</feature>
<dbReference type="InterPro" id="IPR036034">
    <property type="entry name" value="PDZ_sf"/>
</dbReference>
<feature type="compositionally biased region" description="Polar residues" evidence="2">
    <location>
        <begin position="344"/>
        <end position="356"/>
    </location>
</feature>
<keyword evidence="1" id="KW-0175">Coiled coil</keyword>
<feature type="region of interest" description="Disordered" evidence="2">
    <location>
        <begin position="513"/>
        <end position="536"/>
    </location>
</feature>
<gene>
    <name evidence="6" type="ORF">BaRGS_00035361</name>
</gene>